<evidence type="ECO:0000313" key="2">
    <source>
        <dbReference type="EMBL" id="SDG69770.1"/>
    </source>
</evidence>
<dbReference type="Proteomes" id="UP000199623">
    <property type="component" value="Unassembled WGS sequence"/>
</dbReference>
<feature type="chain" id="PRO_5011523476" evidence="1">
    <location>
        <begin position="17"/>
        <end position="102"/>
    </location>
</feature>
<keyword evidence="3" id="KW-1185">Reference proteome</keyword>
<dbReference type="AlphaFoldDB" id="A0A1G7WF28"/>
<sequence length="102" mass="10876">MLAVGGTLLSASPAVASTTPIPAPPAAAGGGVDINGWCVAVYGDPWHAELRNFNAHGWVCQWAHDTAAWTSVDMYAACRRTYGSASTAQYTDYNNPYSWYCT</sequence>
<protein>
    <submittedName>
        <fullName evidence="2">Uncharacterized protein</fullName>
    </submittedName>
</protein>
<name>A0A1G7WF28_9PSEU</name>
<dbReference type="EMBL" id="FNCC01000010">
    <property type="protein sequence ID" value="SDG69770.1"/>
    <property type="molecule type" value="Genomic_DNA"/>
</dbReference>
<feature type="signal peptide" evidence="1">
    <location>
        <begin position="1"/>
        <end position="16"/>
    </location>
</feature>
<reference evidence="3" key="1">
    <citation type="submission" date="2016-10" db="EMBL/GenBank/DDBJ databases">
        <authorList>
            <person name="Varghese N."/>
            <person name="Submissions S."/>
        </authorList>
    </citation>
    <scope>NUCLEOTIDE SEQUENCE [LARGE SCALE GENOMIC DNA]</scope>
    <source>
        <strain evidence="3">CGMCC 4.3506</strain>
    </source>
</reference>
<evidence type="ECO:0000256" key="1">
    <source>
        <dbReference type="SAM" id="SignalP"/>
    </source>
</evidence>
<proteinExistence type="predicted"/>
<evidence type="ECO:0000313" key="3">
    <source>
        <dbReference type="Proteomes" id="UP000199623"/>
    </source>
</evidence>
<organism evidence="2 3">
    <name type="scientific">Lentzea fradiae</name>
    <dbReference type="NCBI Taxonomy" id="200378"/>
    <lineage>
        <taxon>Bacteria</taxon>
        <taxon>Bacillati</taxon>
        <taxon>Actinomycetota</taxon>
        <taxon>Actinomycetes</taxon>
        <taxon>Pseudonocardiales</taxon>
        <taxon>Pseudonocardiaceae</taxon>
        <taxon>Lentzea</taxon>
    </lineage>
</organism>
<gene>
    <name evidence="2" type="ORF">SAMN05216553_110297</name>
</gene>
<keyword evidence="1" id="KW-0732">Signal</keyword>
<accession>A0A1G7WF28</accession>